<evidence type="ECO:0000256" key="1">
    <source>
        <dbReference type="SAM" id="MobiDB-lite"/>
    </source>
</evidence>
<keyword evidence="3" id="KW-1185">Reference proteome</keyword>
<feature type="non-terminal residue" evidence="2">
    <location>
        <position position="488"/>
    </location>
</feature>
<reference evidence="2" key="1">
    <citation type="submission" date="2021-06" db="EMBL/GenBank/DDBJ databases">
        <authorList>
            <person name="Kallberg Y."/>
            <person name="Tangrot J."/>
            <person name="Rosling A."/>
        </authorList>
    </citation>
    <scope>NUCLEOTIDE SEQUENCE</scope>
    <source>
        <strain evidence="2">MA453B</strain>
    </source>
</reference>
<protein>
    <submittedName>
        <fullName evidence="2">14357_t:CDS:1</fullName>
    </submittedName>
</protein>
<feature type="non-terminal residue" evidence="2">
    <location>
        <position position="1"/>
    </location>
</feature>
<evidence type="ECO:0000313" key="3">
    <source>
        <dbReference type="Proteomes" id="UP000789405"/>
    </source>
</evidence>
<feature type="region of interest" description="Disordered" evidence="1">
    <location>
        <begin position="467"/>
        <end position="488"/>
    </location>
</feature>
<dbReference type="EMBL" id="CAJVPY010040602">
    <property type="protein sequence ID" value="CAG8805872.1"/>
    <property type="molecule type" value="Genomic_DNA"/>
</dbReference>
<dbReference type="Proteomes" id="UP000789405">
    <property type="component" value="Unassembled WGS sequence"/>
</dbReference>
<comment type="caution">
    <text evidence="2">The sequence shown here is derived from an EMBL/GenBank/DDBJ whole genome shotgun (WGS) entry which is preliminary data.</text>
</comment>
<sequence length="488" mass="58112">KYDGIVKLFSENEDNKKTDKGSRNMDKNTNEDNYQNIDKYFLVILNGYGIHKHHFKHLNKPTGKIQSFYYPKRIRKTLKYNEFSAKLNLKYILRCLNKHYFLVDTTNEGAQYMELYNLKTNQLVNTFKRRNLNSLKNDILDISDNFAISNNNKLLAYKSGKQVKLYLTECGLEIASINVETDKSFYDYFMHFFNNDERLLIYQSKNNGLFGIFSVQSKSQLNSKINLRLILKFQIIRIQNEKSDEQDLKTLSLEKNSADIDNNKFFIFNLDNQKLDLDRNYYIIEPWARRLEKEGPRYSVYLDNEKEVLLLIGSDTIQVWHDRAKDKNDQAKKRTLEFIKACRTLKFLNDNVDNYFSLSDENRYSKFQKIIKQTRNIIVRFIQLYPVTWRLLDIRYDLLSILNKAEEYQLIKYVLFEEKTDIVYSKKRILKTLDYLVSKLENIGKNEDSHDIKPDQDILLHEKSLRMPQKSSWEDKEKAKNSLNKALS</sequence>
<dbReference type="AlphaFoldDB" id="A0A9N9PB33"/>
<evidence type="ECO:0000313" key="2">
    <source>
        <dbReference type="EMBL" id="CAG8805872.1"/>
    </source>
</evidence>
<name>A0A9N9PB33_9GLOM</name>
<gene>
    <name evidence="2" type="ORF">DERYTH_LOCUS24357</name>
</gene>
<accession>A0A9N9PB33</accession>
<proteinExistence type="predicted"/>
<organism evidence="2 3">
    <name type="scientific">Dentiscutata erythropus</name>
    <dbReference type="NCBI Taxonomy" id="1348616"/>
    <lineage>
        <taxon>Eukaryota</taxon>
        <taxon>Fungi</taxon>
        <taxon>Fungi incertae sedis</taxon>
        <taxon>Mucoromycota</taxon>
        <taxon>Glomeromycotina</taxon>
        <taxon>Glomeromycetes</taxon>
        <taxon>Diversisporales</taxon>
        <taxon>Gigasporaceae</taxon>
        <taxon>Dentiscutata</taxon>
    </lineage>
</organism>
<dbReference type="SUPFAM" id="SSF82171">
    <property type="entry name" value="DPP6 N-terminal domain-like"/>
    <property type="match status" value="1"/>
</dbReference>